<keyword evidence="2" id="KW-1185">Reference proteome</keyword>
<reference evidence="2" key="1">
    <citation type="submission" date="2019-01" db="EMBL/GenBank/DDBJ databases">
        <title>Cytophagaceae bacterium strain CAR-16.</title>
        <authorList>
            <person name="Chen W.-M."/>
        </authorList>
    </citation>
    <scope>NUCLEOTIDE SEQUENCE [LARGE SCALE GENOMIC DNA]</scope>
    <source>
        <strain evidence="2">WWJ-16</strain>
    </source>
</reference>
<protein>
    <submittedName>
        <fullName evidence="1">DUF4265 domain-containing protein</fullName>
    </submittedName>
</protein>
<dbReference type="EMBL" id="SBKN01000012">
    <property type="protein sequence ID" value="RXR18884.1"/>
    <property type="molecule type" value="Genomic_DNA"/>
</dbReference>
<dbReference type="OrthoDB" id="1030945at2"/>
<sequence length="151" mass="17663">MGKTSVKILFRFYSDIIESWTVETLWAEIVNADKGLYKLDNIPFYASVSCEDIVYAEFDTDEKMLTYRKTVEHSGNSTIQVIVTEKNMDAQELRDQLKSLGCDYEKYSENYFVLMIPKNVDYKPIREILNDLEKQEKIGYAEPNLAENHCY</sequence>
<dbReference type="RefSeq" id="WP_129462494.1">
    <property type="nucleotide sequence ID" value="NZ_SBKN01000012.1"/>
</dbReference>
<evidence type="ECO:0000313" key="2">
    <source>
        <dbReference type="Proteomes" id="UP000289857"/>
    </source>
</evidence>
<accession>A0A4Q1K292</accession>
<dbReference type="Pfam" id="PF14085">
    <property type="entry name" value="DUF4265"/>
    <property type="match status" value="1"/>
</dbReference>
<comment type="caution">
    <text evidence="1">The sequence shown here is derived from an EMBL/GenBank/DDBJ whole genome shotgun (WGS) entry which is preliminary data.</text>
</comment>
<name>A0A4Q1K292_9FLAO</name>
<organism evidence="1 2">
    <name type="scientific">Flavobacterium stagni</name>
    <dbReference type="NCBI Taxonomy" id="2506421"/>
    <lineage>
        <taxon>Bacteria</taxon>
        <taxon>Pseudomonadati</taxon>
        <taxon>Bacteroidota</taxon>
        <taxon>Flavobacteriia</taxon>
        <taxon>Flavobacteriales</taxon>
        <taxon>Flavobacteriaceae</taxon>
        <taxon>Flavobacterium</taxon>
    </lineage>
</organism>
<proteinExistence type="predicted"/>
<gene>
    <name evidence="1" type="ORF">EQG61_13580</name>
</gene>
<dbReference type="AlphaFoldDB" id="A0A4Q1K292"/>
<evidence type="ECO:0000313" key="1">
    <source>
        <dbReference type="EMBL" id="RXR18884.1"/>
    </source>
</evidence>
<dbReference type="InterPro" id="IPR025361">
    <property type="entry name" value="DUF4265"/>
</dbReference>
<dbReference type="Proteomes" id="UP000289857">
    <property type="component" value="Unassembled WGS sequence"/>
</dbReference>